<organism evidence="2 3">
    <name type="scientific">Acanthamoeba castellanii (strain ATCC 30010 / Neff)</name>
    <dbReference type="NCBI Taxonomy" id="1257118"/>
    <lineage>
        <taxon>Eukaryota</taxon>
        <taxon>Amoebozoa</taxon>
        <taxon>Discosea</taxon>
        <taxon>Longamoebia</taxon>
        <taxon>Centramoebida</taxon>
        <taxon>Acanthamoebidae</taxon>
        <taxon>Acanthamoeba</taxon>
    </lineage>
</organism>
<gene>
    <name evidence="2" type="ORF">ACA1_000790</name>
</gene>
<evidence type="ECO:0000256" key="1">
    <source>
        <dbReference type="SAM" id="MobiDB-lite"/>
    </source>
</evidence>
<name>L8H6X2_ACACF</name>
<sequence length="187" mass="20697">MPRRLRDMFNSITPPQKMPTSTTCSTSSTSRSFFAGTHHDDSLSLCSCTRQLHSAAVNDVASRLTNGGLHKIRGCTAPPPPGRACAALLLAATAAHDPPLLRCASLSPCPSPPPGQRLHLSFNFEALWMWPVEWWWLAKTPRVLFARLPFHLSSCDRKLRRWSMKRRAEAARTDNSAATSSSTTRDE</sequence>
<dbReference type="Proteomes" id="UP000011083">
    <property type="component" value="Unassembled WGS sequence"/>
</dbReference>
<evidence type="ECO:0000313" key="3">
    <source>
        <dbReference type="Proteomes" id="UP000011083"/>
    </source>
</evidence>
<dbReference type="GeneID" id="14921342"/>
<feature type="region of interest" description="Disordered" evidence="1">
    <location>
        <begin position="1"/>
        <end position="24"/>
    </location>
</feature>
<keyword evidence="3" id="KW-1185">Reference proteome</keyword>
<proteinExistence type="predicted"/>
<dbReference type="EMBL" id="KB007913">
    <property type="protein sequence ID" value="ELR20478.1"/>
    <property type="molecule type" value="Genomic_DNA"/>
</dbReference>
<evidence type="ECO:0000313" key="2">
    <source>
        <dbReference type="EMBL" id="ELR20478.1"/>
    </source>
</evidence>
<accession>L8H6X2</accession>
<dbReference type="RefSeq" id="XP_004343320.1">
    <property type="nucleotide sequence ID" value="XM_004343270.1"/>
</dbReference>
<reference evidence="2 3" key="1">
    <citation type="journal article" date="2013" name="Genome Biol.">
        <title>Genome of Acanthamoeba castellanii highlights extensive lateral gene transfer and early evolution of tyrosine kinase signaling.</title>
        <authorList>
            <person name="Clarke M."/>
            <person name="Lohan A.J."/>
            <person name="Liu B."/>
            <person name="Lagkouvardos I."/>
            <person name="Roy S."/>
            <person name="Zafar N."/>
            <person name="Bertelli C."/>
            <person name="Schilde C."/>
            <person name="Kianianmomeni A."/>
            <person name="Burglin T.R."/>
            <person name="Frech C."/>
            <person name="Turcotte B."/>
            <person name="Kopec K.O."/>
            <person name="Synnott J.M."/>
            <person name="Choo C."/>
            <person name="Paponov I."/>
            <person name="Finkler A."/>
            <person name="Soon Heng Tan C."/>
            <person name="Hutchins A.P."/>
            <person name="Weinmeier T."/>
            <person name="Rattei T."/>
            <person name="Chu J.S."/>
            <person name="Gimenez G."/>
            <person name="Irimia M."/>
            <person name="Rigden D.J."/>
            <person name="Fitzpatrick D.A."/>
            <person name="Lorenzo-Morales J."/>
            <person name="Bateman A."/>
            <person name="Chiu C.H."/>
            <person name="Tang P."/>
            <person name="Hegemann P."/>
            <person name="Fromm H."/>
            <person name="Raoult D."/>
            <person name="Greub G."/>
            <person name="Miranda-Saavedra D."/>
            <person name="Chen N."/>
            <person name="Nash P."/>
            <person name="Ginger M.L."/>
            <person name="Horn M."/>
            <person name="Schaap P."/>
            <person name="Caler L."/>
            <person name="Loftus B."/>
        </authorList>
    </citation>
    <scope>NUCLEOTIDE SEQUENCE [LARGE SCALE GENOMIC DNA]</scope>
    <source>
        <strain evidence="2 3">Neff</strain>
    </source>
</reference>
<feature type="compositionally biased region" description="Low complexity" evidence="1">
    <location>
        <begin position="173"/>
        <end position="187"/>
    </location>
</feature>
<protein>
    <submittedName>
        <fullName evidence="2">Uncharacterized protein</fullName>
    </submittedName>
</protein>
<feature type="region of interest" description="Disordered" evidence="1">
    <location>
        <begin position="166"/>
        <end position="187"/>
    </location>
</feature>
<dbReference type="AlphaFoldDB" id="L8H6X2"/>
<dbReference type="KEGG" id="acan:ACA1_000790"/>
<dbReference type="VEuPathDB" id="AmoebaDB:ACA1_000790"/>